<accession>A0A1G8AZE8</accession>
<evidence type="ECO:0000256" key="1">
    <source>
        <dbReference type="SAM" id="MobiDB-lite"/>
    </source>
</evidence>
<reference evidence="2 3" key="1">
    <citation type="submission" date="2016-10" db="EMBL/GenBank/DDBJ databases">
        <authorList>
            <person name="de Groot N.N."/>
        </authorList>
    </citation>
    <scope>NUCLEOTIDE SEQUENCE [LARGE SCALE GENOMIC DNA]</scope>
    <source>
        <strain evidence="2 3">DSM 44892</strain>
    </source>
</reference>
<dbReference type="Pfam" id="PF01928">
    <property type="entry name" value="CYTH"/>
    <property type="match status" value="1"/>
</dbReference>
<dbReference type="SMART" id="SM01118">
    <property type="entry name" value="CYTH"/>
    <property type="match status" value="1"/>
</dbReference>
<dbReference type="PANTHER" id="PTHR39339:SF1">
    <property type="entry name" value="CHAD DOMAIN-CONTAINING PROTEIN"/>
    <property type="match status" value="1"/>
</dbReference>
<dbReference type="CDD" id="cd07374">
    <property type="entry name" value="CYTH-like_Pase"/>
    <property type="match status" value="1"/>
</dbReference>
<dbReference type="OrthoDB" id="9777271at2"/>
<evidence type="ECO:0000313" key="3">
    <source>
        <dbReference type="Proteomes" id="UP000183263"/>
    </source>
</evidence>
<dbReference type="InterPro" id="IPR038186">
    <property type="entry name" value="CHAD_dom_sf"/>
</dbReference>
<dbReference type="SUPFAM" id="SSF55154">
    <property type="entry name" value="CYTH-like phosphatases"/>
    <property type="match status" value="1"/>
</dbReference>
<dbReference type="SMART" id="SM00880">
    <property type="entry name" value="CHAD"/>
    <property type="match status" value="1"/>
</dbReference>
<dbReference type="PROSITE" id="PS51708">
    <property type="entry name" value="CHAD"/>
    <property type="match status" value="1"/>
</dbReference>
<dbReference type="AlphaFoldDB" id="A0A1G8AZE8"/>
<organism evidence="2 3">
    <name type="scientific">Rhodococcus triatomae</name>
    <dbReference type="NCBI Taxonomy" id="300028"/>
    <lineage>
        <taxon>Bacteria</taxon>
        <taxon>Bacillati</taxon>
        <taxon>Actinomycetota</taxon>
        <taxon>Actinomycetes</taxon>
        <taxon>Mycobacteriales</taxon>
        <taxon>Nocardiaceae</taxon>
        <taxon>Rhodococcus</taxon>
    </lineage>
</organism>
<evidence type="ECO:0000313" key="2">
    <source>
        <dbReference type="EMBL" id="SDH26382.1"/>
    </source>
</evidence>
<gene>
    <name evidence="2" type="ORF">SAMN05444695_101592</name>
</gene>
<dbReference type="InterPro" id="IPR033469">
    <property type="entry name" value="CYTH-like_dom_sf"/>
</dbReference>
<dbReference type="RefSeq" id="WP_072736114.1">
    <property type="nucleotide sequence ID" value="NZ_CP048813.1"/>
</dbReference>
<protein>
    <submittedName>
        <fullName evidence="2">CHAD domain-containing protein</fullName>
    </submittedName>
</protein>
<dbReference type="Pfam" id="PF05235">
    <property type="entry name" value="CHAD"/>
    <property type="match status" value="1"/>
</dbReference>
<dbReference type="EMBL" id="FNDN01000001">
    <property type="protein sequence ID" value="SDH26382.1"/>
    <property type="molecule type" value="Genomic_DNA"/>
</dbReference>
<sequence length="514" mass="56605">MSRADAPTVLRETERKYDATSEQSLPSLSGLPGAAGDPHVDSVQLSALYYDTADHRLLAAGITLRRREGGEDAGWHLKIPAGGDTRSEWHSPGAEDETGNGDDVPEALVHLVRGVTRGHPIVPIALITTDRQRHRVVDTEGAPLVEVVSDVVVSAGGSGADEELVWREIEVEEAPDGHETADAIDARLCEAGFVRSAFPSKLSRAVGAAAPTADAAPGSGTPDARELLRRYVADHAQSLSTADLALRADPRASVHAFRVASRRVRSALQTSAKRLDLEAAAGPLVDELRWAGQKLGDARDIEVQWKRLVDRLDDLDDVPDREAVRARIDEYFSSLEATAREQIADTLDSARYLEFRDALDTFAAQLSTGVIGRTRPAKSVRKDLRRLTHSVDSRVRAVRRASDRTERDERIHRVRKGAKKLRYALELSRPYTGKNAKRAVRKLTGLQDLLGEHQDSVVAAEHLRVMSDSQDHSTIVGFGLGMVYRRELDLTDQLSSRVRSEWRTARKAARKIWR</sequence>
<keyword evidence="3" id="KW-1185">Reference proteome</keyword>
<feature type="region of interest" description="Disordered" evidence="1">
    <location>
        <begin position="1"/>
        <end position="35"/>
    </location>
</feature>
<name>A0A1G8AZE8_9NOCA</name>
<dbReference type="PANTHER" id="PTHR39339">
    <property type="entry name" value="SLR1444 PROTEIN"/>
    <property type="match status" value="1"/>
</dbReference>
<dbReference type="Proteomes" id="UP000183263">
    <property type="component" value="Unassembled WGS sequence"/>
</dbReference>
<dbReference type="Gene3D" id="2.40.320.10">
    <property type="entry name" value="Hypothetical Protein Pfu-838710-001"/>
    <property type="match status" value="1"/>
</dbReference>
<feature type="region of interest" description="Disordered" evidence="1">
    <location>
        <begin position="75"/>
        <end position="103"/>
    </location>
</feature>
<feature type="compositionally biased region" description="Acidic residues" evidence="1">
    <location>
        <begin position="94"/>
        <end position="103"/>
    </location>
</feature>
<dbReference type="InterPro" id="IPR023577">
    <property type="entry name" value="CYTH_domain"/>
</dbReference>
<dbReference type="InterPro" id="IPR007899">
    <property type="entry name" value="CHAD_dom"/>
</dbReference>
<proteinExistence type="predicted"/>
<dbReference type="Gene3D" id="1.40.20.10">
    <property type="entry name" value="CHAD domain"/>
    <property type="match status" value="1"/>
</dbReference>